<feature type="non-terminal residue" evidence="14">
    <location>
        <position position="1"/>
    </location>
</feature>
<keyword evidence="13" id="KW-0732">Signal</keyword>
<dbReference type="GO" id="GO:0000340">
    <property type="term" value="F:RNA 7-methylguanosine cap binding"/>
    <property type="evidence" value="ECO:0007669"/>
    <property type="project" value="TreeGrafter"/>
</dbReference>
<comment type="similarity">
    <text evidence="2 12">Belongs to the eukaryotic initiation factor 4E family.</text>
</comment>
<feature type="signal peptide" evidence="13">
    <location>
        <begin position="1"/>
        <end position="18"/>
    </location>
</feature>
<dbReference type="PANTHER" id="PTHR11960">
    <property type="entry name" value="EUKARYOTIC TRANSLATION INITIATION FACTOR 4E RELATED"/>
    <property type="match status" value="1"/>
</dbReference>
<keyword evidence="6 12" id="KW-0694">RNA-binding</keyword>
<dbReference type="Proteomes" id="UP001289374">
    <property type="component" value="Unassembled WGS sequence"/>
</dbReference>
<dbReference type="GO" id="GO:0009615">
    <property type="term" value="P:response to virus"/>
    <property type="evidence" value="ECO:0007669"/>
    <property type="project" value="UniProtKB-ARBA"/>
</dbReference>
<keyword evidence="15" id="KW-1185">Reference proteome</keyword>
<keyword evidence="7 12" id="KW-0648">Protein biosynthesis</keyword>
<evidence type="ECO:0000256" key="6">
    <source>
        <dbReference type="ARBA" id="ARBA00022884"/>
    </source>
</evidence>
<name>A0AAE2BJW8_9LAMI</name>
<dbReference type="GO" id="GO:0016281">
    <property type="term" value="C:eukaryotic translation initiation factor 4F complex"/>
    <property type="evidence" value="ECO:0007669"/>
    <property type="project" value="TreeGrafter"/>
</dbReference>
<evidence type="ECO:0000313" key="15">
    <source>
        <dbReference type="Proteomes" id="UP001289374"/>
    </source>
</evidence>
<evidence type="ECO:0000256" key="9">
    <source>
        <dbReference type="ARBA" id="ARBA00025991"/>
    </source>
</evidence>
<sequence>YLTFLFFFLLSFAPICQIRWIDITGMKVLDVTAIRRIADYRSAWDKRYSILWGSEIIIPESFEKNDYGHTCCFSNWLVANGARAATLAPRAFNYAEHSCVQCTTSSSLVAAVRAGVEPKWEDPECTNGGKWTVTSSKKANLDTMWLETLMALIGEQFDEADEICGVVASVRQRQDKLSLWTKTAANEAAQMGIGRKWKEIIDVTDKISYSFHDDSRRERSAKSRYNVPHLHLVVGSQLVSHGESSAHLVAVKAQPTIASLTVAHRRKSEAQLTVALVKTREARHRLPRFDAKYSPSLTKFIFLYYPNVVISVLPNFVISVFSQFCDFYVAGRGGGAGPVLLAKAYLHADGDSSFMKTPRRQGVPLIQESKVLNEPPWTQVLRPPMIAEGYTWRFRYESIQFVKEVFSGDDLLEATSRRMGSGLFGFANGRMWSLQ</sequence>
<evidence type="ECO:0000256" key="3">
    <source>
        <dbReference type="ARBA" id="ARBA00022490"/>
    </source>
</evidence>
<gene>
    <name evidence="14" type="ORF">Sango_2418100</name>
</gene>
<dbReference type="InterPro" id="IPR023398">
    <property type="entry name" value="TIF_eIF4e-like"/>
</dbReference>
<protein>
    <recommendedName>
        <fullName evidence="11">Eukaryotic translation initiation factor isoform 4E</fullName>
    </recommendedName>
    <alternativeName>
        <fullName evidence="10">mRNA cap-binding protein</fullName>
    </alternativeName>
</protein>
<dbReference type="GO" id="GO:0006417">
    <property type="term" value="P:regulation of translation"/>
    <property type="evidence" value="ECO:0007669"/>
    <property type="project" value="UniProtKB-KW"/>
</dbReference>
<keyword evidence="8" id="KW-0539">Nucleus</keyword>
<dbReference type="Pfam" id="PF01652">
    <property type="entry name" value="IF4E"/>
    <property type="match status" value="1"/>
</dbReference>
<reference evidence="14" key="1">
    <citation type="submission" date="2020-06" db="EMBL/GenBank/DDBJ databases">
        <authorList>
            <person name="Li T."/>
            <person name="Hu X."/>
            <person name="Zhang T."/>
            <person name="Song X."/>
            <person name="Zhang H."/>
            <person name="Dai N."/>
            <person name="Sheng W."/>
            <person name="Hou X."/>
            <person name="Wei L."/>
        </authorList>
    </citation>
    <scope>NUCLEOTIDE SEQUENCE</scope>
    <source>
        <strain evidence="14">K16</strain>
        <tissue evidence="14">Leaf</tissue>
    </source>
</reference>
<evidence type="ECO:0000256" key="4">
    <source>
        <dbReference type="ARBA" id="ARBA00022540"/>
    </source>
</evidence>
<comment type="subcellular location">
    <subcellularLocation>
        <location evidence="1">Nucleus</location>
    </subcellularLocation>
</comment>
<evidence type="ECO:0000256" key="11">
    <source>
        <dbReference type="ARBA" id="ARBA00039832"/>
    </source>
</evidence>
<dbReference type="GO" id="GO:0003743">
    <property type="term" value="F:translation initiation factor activity"/>
    <property type="evidence" value="ECO:0007669"/>
    <property type="project" value="UniProtKB-KW"/>
</dbReference>
<dbReference type="Gene3D" id="3.30.760.10">
    <property type="entry name" value="RNA Cap, Translation Initiation Factor Eif4e"/>
    <property type="match status" value="1"/>
</dbReference>
<comment type="caution">
    <text evidence="14">The sequence shown here is derived from an EMBL/GenBank/DDBJ whole genome shotgun (WGS) entry which is preliminary data.</text>
</comment>
<reference evidence="14" key="2">
    <citation type="journal article" date="2024" name="Plant">
        <title>Genomic evolution and insights into agronomic trait innovations of Sesamum species.</title>
        <authorList>
            <person name="Miao H."/>
            <person name="Wang L."/>
            <person name="Qu L."/>
            <person name="Liu H."/>
            <person name="Sun Y."/>
            <person name="Le M."/>
            <person name="Wang Q."/>
            <person name="Wei S."/>
            <person name="Zheng Y."/>
            <person name="Lin W."/>
            <person name="Duan Y."/>
            <person name="Cao H."/>
            <person name="Xiong S."/>
            <person name="Wang X."/>
            <person name="Wei L."/>
            <person name="Li C."/>
            <person name="Ma Q."/>
            <person name="Ju M."/>
            <person name="Zhao R."/>
            <person name="Li G."/>
            <person name="Mu C."/>
            <person name="Tian Q."/>
            <person name="Mei H."/>
            <person name="Zhang T."/>
            <person name="Gao T."/>
            <person name="Zhang H."/>
        </authorList>
    </citation>
    <scope>NUCLEOTIDE SEQUENCE</scope>
    <source>
        <strain evidence="14">K16</strain>
    </source>
</reference>
<dbReference type="PANTHER" id="PTHR11960:SF60">
    <property type="entry name" value="EUKARYOTIC TRANSLATION INITIATION FACTOR ISOFORM 4E-2"/>
    <property type="match status" value="1"/>
</dbReference>
<evidence type="ECO:0000256" key="8">
    <source>
        <dbReference type="ARBA" id="ARBA00023242"/>
    </source>
</evidence>
<feature type="chain" id="PRO_5042286830" description="Eukaryotic translation initiation factor isoform 4E" evidence="13">
    <location>
        <begin position="19"/>
        <end position="435"/>
    </location>
</feature>
<dbReference type="AlphaFoldDB" id="A0AAE2BJW8"/>
<keyword evidence="5" id="KW-0810">Translation regulation</keyword>
<proteinExistence type="inferred from homology"/>
<evidence type="ECO:0000256" key="10">
    <source>
        <dbReference type="ARBA" id="ARBA00030245"/>
    </source>
</evidence>
<evidence type="ECO:0000256" key="7">
    <source>
        <dbReference type="ARBA" id="ARBA00022917"/>
    </source>
</evidence>
<dbReference type="InterPro" id="IPR001040">
    <property type="entry name" value="TIF_eIF_4E"/>
</dbReference>
<organism evidence="14 15">
    <name type="scientific">Sesamum angolense</name>
    <dbReference type="NCBI Taxonomy" id="2727404"/>
    <lineage>
        <taxon>Eukaryota</taxon>
        <taxon>Viridiplantae</taxon>
        <taxon>Streptophyta</taxon>
        <taxon>Embryophyta</taxon>
        <taxon>Tracheophyta</taxon>
        <taxon>Spermatophyta</taxon>
        <taxon>Magnoliopsida</taxon>
        <taxon>eudicotyledons</taxon>
        <taxon>Gunneridae</taxon>
        <taxon>Pentapetalae</taxon>
        <taxon>asterids</taxon>
        <taxon>lamiids</taxon>
        <taxon>Lamiales</taxon>
        <taxon>Pedaliaceae</taxon>
        <taxon>Sesamum</taxon>
    </lineage>
</organism>
<evidence type="ECO:0000256" key="5">
    <source>
        <dbReference type="ARBA" id="ARBA00022845"/>
    </source>
</evidence>
<dbReference type="GO" id="GO:0005634">
    <property type="term" value="C:nucleus"/>
    <property type="evidence" value="ECO:0007669"/>
    <property type="project" value="UniProtKB-SubCell"/>
</dbReference>
<keyword evidence="4 12" id="KW-0396">Initiation factor</keyword>
<comment type="subunit">
    <text evidence="9">EIF4F is a multi-subunit complex, the composition of which varies with external and internal environmental conditions. It is composed of at least EIF4A, EIF4E and EIF4G. EIF4E is also known to interact with other partners. In higher plants two isoforms of EIF4F have been identified, named isoform EIF4F and isoform EIF(iso)4F. Isoform EIF4F has subunits p220 and p26, whereas isoform EIF(iso)4F has subunits p82 and p28.</text>
</comment>
<keyword evidence="3" id="KW-0963">Cytoplasm</keyword>
<accession>A0AAE2BJW8</accession>
<evidence type="ECO:0000256" key="1">
    <source>
        <dbReference type="ARBA" id="ARBA00004123"/>
    </source>
</evidence>
<dbReference type="EMBL" id="JACGWL010000014">
    <property type="protein sequence ID" value="KAK4388115.1"/>
    <property type="molecule type" value="Genomic_DNA"/>
</dbReference>
<evidence type="ECO:0000256" key="2">
    <source>
        <dbReference type="ARBA" id="ARBA00009860"/>
    </source>
</evidence>
<evidence type="ECO:0000313" key="14">
    <source>
        <dbReference type="EMBL" id="KAK4388115.1"/>
    </source>
</evidence>
<evidence type="ECO:0000256" key="12">
    <source>
        <dbReference type="RuleBase" id="RU004374"/>
    </source>
</evidence>
<evidence type="ECO:0000256" key="13">
    <source>
        <dbReference type="SAM" id="SignalP"/>
    </source>
</evidence>
<dbReference type="SUPFAM" id="SSF55418">
    <property type="entry name" value="eIF4e-like"/>
    <property type="match status" value="1"/>
</dbReference>